<comment type="cofactor">
    <cofactor evidence="2 9">
        <name>FAD</name>
        <dbReference type="ChEBI" id="CHEBI:57692"/>
    </cofactor>
</comment>
<evidence type="ECO:0000256" key="7">
    <source>
        <dbReference type="ARBA" id="ARBA00022827"/>
    </source>
</evidence>
<dbReference type="EC" id="1.1.5.4" evidence="9"/>
<dbReference type="GO" id="GO:0047545">
    <property type="term" value="F:(S)-2-hydroxyglutarate dehydrogenase activity"/>
    <property type="evidence" value="ECO:0007669"/>
    <property type="project" value="TreeGrafter"/>
</dbReference>
<evidence type="ECO:0000256" key="3">
    <source>
        <dbReference type="ARBA" id="ARBA00005012"/>
    </source>
</evidence>
<keyword evidence="5 9" id="KW-0816">Tricarboxylic acid cycle</keyword>
<dbReference type="STRING" id="929713.NIASO_20515"/>
<evidence type="ECO:0000256" key="2">
    <source>
        <dbReference type="ARBA" id="ARBA00001974"/>
    </source>
</evidence>
<evidence type="ECO:0000256" key="4">
    <source>
        <dbReference type="ARBA" id="ARBA00006389"/>
    </source>
</evidence>
<dbReference type="NCBIfam" id="TIGR01320">
    <property type="entry name" value="mal_quin_oxido"/>
    <property type="match status" value="1"/>
</dbReference>
<comment type="similarity">
    <text evidence="4 9">Belongs to the MQO family.</text>
</comment>
<dbReference type="PANTHER" id="PTHR43104:SF2">
    <property type="entry name" value="L-2-HYDROXYGLUTARATE DEHYDROGENASE, MITOCHONDRIAL"/>
    <property type="match status" value="1"/>
</dbReference>
<dbReference type="NCBIfam" id="NF003603">
    <property type="entry name" value="PRK05257.1-1"/>
    <property type="match status" value="1"/>
</dbReference>
<dbReference type="InterPro" id="IPR006231">
    <property type="entry name" value="MQO"/>
</dbReference>
<dbReference type="NCBIfam" id="NF009875">
    <property type="entry name" value="PRK13339.1"/>
    <property type="match status" value="1"/>
</dbReference>
<dbReference type="NCBIfam" id="NF003606">
    <property type="entry name" value="PRK05257.2-1"/>
    <property type="match status" value="1"/>
</dbReference>
<sequence length="495" mass="55489">MAKRKEIKTDVVLIGAGIMSATLGAFINELEPGNSIHIFERLGRVAGESSDAWNNAGTGHSALCELNYTPEKGDGTIDTHKALDIIEQFEVSKQFWSYLVKDQQINDPADFIRTVPHMSFVRGSKDVKYLKKRYTALQKYKLFQGMEYSEDPAVIKKWIPLVVEGRDPKEKVATTYAAWGTDVDYGALTRILIDNMVARGNAHLHLLHEVYDLIRQDDGRWKVKVKNMATGEKTIIYSRFVFIGAGGGSLALLQDSDIPESKLYGGFPVGGQWLVCNNPAVVKKHEAKVYGQASVGAPPMSVPHLDTRVMGDEKSILFGPFASFSTKFLKEGSYWDLFESIKYWNIFSMMKVGLKNYDLEKYLVQQLSLSFEDRIEALKVFYPNAKAKDWKLEDAGQRVQIIFKDPEKGASLQFGTEIVASEDGTIGALLGASPGASTAVSIMLTLLEKCFPDRFQGKWKKKLRMMIPSLGQRLEENEELCNKIRTETTALLRLQ</sequence>
<accession>W0F643</accession>
<dbReference type="EMBL" id="CP007035">
    <property type="protein sequence ID" value="AHF16929.1"/>
    <property type="molecule type" value="Genomic_DNA"/>
</dbReference>
<dbReference type="SUPFAM" id="SSF51905">
    <property type="entry name" value="FAD/NAD(P)-binding domain"/>
    <property type="match status" value="1"/>
</dbReference>
<gene>
    <name evidence="9" type="primary">mqo</name>
    <name evidence="10" type="ORF">NIASO_20515</name>
</gene>
<evidence type="ECO:0000256" key="1">
    <source>
        <dbReference type="ARBA" id="ARBA00001139"/>
    </source>
</evidence>
<dbReference type="OrthoDB" id="9763983at2"/>
<evidence type="ECO:0000313" key="10">
    <source>
        <dbReference type="EMBL" id="AHF16929.1"/>
    </source>
</evidence>
<dbReference type="PANTHER" id="PTHR43104">
    <property type="entry name" value="L-2-HYDROXYGLUTARATE DEHYDROGENASE, MITOCHONDRIAL"/>
    <property type="match status" value="1"/>
</dbReference>
<dbReference type="GO" id="GO:0008924">
    <property type="term" value="F:L-malate dehydrogenase (quinone) activity"/>
    <property type="evidence" value="ECO:0007669"/>
    <property type="project" value="UniProtKB-UniRule"/>
</dbReference>
<keyword evidence="6 9" id="KW-0285">Flavoprotein</keyword>
<dbReference type="UniPathway" id="UPA00223">
    <property type="reaction ID" value="UER01008"/>
</dbReference>
<dbReference type="GO" id="GO:0006099">
    <property type="term" value="P:tricarboxylic acid cycle"/>
    <property type="evidence" value="ECO:0007669"/>
    <property type="project" value="UniProtKB-UniRule"/>
</dbReference>
<keyword evidence="8 9" id="KW-0560">Oxidoreductase</keyword>
<reference evidence="10 11" key="1">
    <citation type="submission" date="2013-12" db="EMBL/GenBank/DDBJ databases">
        <authorList>
            <consortium name="DOE Joint Genome Institute"/>
            <person name="Eisen J."/>
            <person name="Huntemann M."/>
            <person name="Han J."/>
            <person name="Chen A."/>
            <person name="Kyrpides N."/>
            <person name="Mavromatis K."/>
            <person name="Markowitz V."/>
            <person name="Palaniappan K."/>
            <person name="Ivanova N."/>
            <person name="Schaumberg A."/>
            <person name="Pati A."/>
            <person name="Liolios K."/>
            <person name="Nordberg H.P."/>
            <person name="Cantor M.N."/>
            <person name="Hua S.X."/>
            <person name="Woyke T."/>
        </authorList>
    </citation>
    <scope>NUCLEOTIDE SEQUENCE [LARGE SCALE GENOMIC DNA]</scope>
    <source>
        <strain evidence="11">DSM 19437</strain>
    </source>
</reference>
<proteinExistence type="inferred from homology"/>
<dbReference type="AlphaFoldDB" id="W0F643"/>
<dbReference type="Proteomes" id="UP000003586">
    <property type="component" value="Chromosome"/>
</dbReference>
<dbReference type="KEGG" id="nso:NIASO_20515"/>
<protein>
    <recommendedName>
        <fullName evidence="9">Probable malate:quinone oxidoreductase</fullName>
        <ecNumber evidence="9">1.1.5.4</ecNumber>
    </recommendedName>
    <alternativeName>
        <fullName evidence="9">MQO</fullName>
    </alternativeName>
    <alternativeName>
        <fullName evidence="9">Malate dehydrogenase [quinone]</fullName>
    </alternativeName>
</protein>
<evidence type="ECO:0000256" key="5">
    <source>
        <dbReference type="ARBA" id="ARBA00022532"/>
    </source>
</evidence>
<keyword evidence="7 9" id="KW-0274">FAD</keyword>
<comment type="pathway">
    <text evidence="3 9">Carbohydrate metabolism; tricarboxylic acid cycle; oxaloacetate from (S)-malate (quinone route): step 1/1.</text>
</comment>
<evidence type="ECO:0000256" key="9">
    <source>
        <dbReference type="HAMAP-Rule" id="MF_00212"/>
    </source>
</evidence>
<name>W0F643_9BACT</name>
<comment type="catalytic activity">
    <reaction evidence="1 9">
        <text>(S)-malate + a quinone = a quinol + oxaloacetate</text>
        <dbReference type="Rhea" id="RHEA:46012"/>
        <dbReference type="ChEBI" id="CHEBI:15589"/>
        <dbReference type="ChEBI" id="CHEBI:16452"/>
        <dbReference type="ChEBI" id="CHEBI:24646"/>
        <dbReference type="ChEBI" id="CHEBI:132124"/>
        <dbReference type="EC" id="1.1.5.4"/>
    </reaction>
</comment>
<evidence type="ECO:0000313" key="11">
    <source>
        <dbReference type="Proteomes" id="UP000003586"/>
    </source>
</evidence>
<dbReference type="HOGENOM" id="CLU_028151_0_0_10"/>
<organism evidence="10 11">
    <name type="scientific">Niabella soli DSM 19437</name>
    <dbReference type="NCBI Taxonomy" id="929713"/>
    <lineage>
        <taxon>Bacteria</taxon>
        <taxon>Pseudomonadati</taxon>
        <taxon>Bacteroidota</taxon>
        <taxon>Chitinophagia</taxon>
        <taxon>Chitinophagales</taxon>
        <taxon>Chitinophagaceae</taxon>
        <taxon>Niabella</taxon>
    </lineage>
</organism>
<dbReference type="NCBIfam" id="NF003605">
    <property type="entry name" value="PRK05257.1-4"/>
    <property type="match status" value="1"/>
</dbReference>
<evidence type="ECO:0000256" key="8">
    <source>
        <dbReference type="ARBA" id="ARBA00023002"/>
    </source>
</evidence>
<keyword evidence="11" id="KW-1185">Reference proteome</keyword>
<dbReference type="HAMAP" id="MF_00212">
    <property type="entry name" value="MQO"/>
    <property type="match status" value="1"/>
</dbReference>
<dbReference type="NCBIfam" id="NF003611">
    <property type="entry name" value="PRK05257.3-2"/>
    <property type="match status" value="1"/>
</dbReference>
<dbReference type="Pfam" id="PF06039">
    <property type="entry name" value="Mqo"/>
    <property type="match status" value="1"/>
</dbReference>
<evidence type="ECO:0000256" key="6">
    <source>
        <dbReference type="ARBA" id="ARBA00022630"/>
    </source>
</evidence>
<dbReference type="eggNOG" id="COG0579">
    <property type="taxonomic scope" value="Bacteria"/>
</dbReference>
<dbReference type="InterPro" id="IPR036188">
    <property type="entry name" value="FAD/NAD-bd_sf"/>
</dbReference>
<dbReference type="RefSeq" id="WP_008582582.1">
    <property type="nucleotide sequence ID" value="NZ_CP007035.1"/>
</dbReference>